<protein>
    <submittedName>
        <fullName evidence="2">F-box domain, Leucine-rich repeat domain, L domain-like protein</fullName>
    </submittedName>
</protein>
<dbReference type="PROSITE" id="PS50181">
    <property type="entry name" value="FBOX"/>
    <property type="match status" value="1"/>
</dbReference>
<evidence type="ECO:0000259" key="1">
    <source>
        <dbReference type="PROSITE" id="PS50181"/>
    </source>
</evidence>
<dbReference type="InterPro" id="IPR053772">
    <property type="entry name" value="At1g61320/At1g61330-like"/>
</dbReference>
<dbReference type="PANTHER" id="PTHR34145">
    <property type="entry name" value="OS02G0105600 PROTEIN"/>
    <property type="match status" value="1"/>
</dbReference>
<organism evidence="2 3">
    <name type="scientific">Artemisia annua</name>
    <name type="common">Sweet wormwood</name>
    <dbReference type="NCBI Taxonomy" id="35608"/>
    <lineage>
        <taxon>Eukaryota</taxon>
        <taxon>Viridiplantae</taxon>
        <taxon>Streptophyta</taxon>
        <taxon>Embryophyta</taxon>
        <taxon>Tracheophyta</taxon>
        <taxon>Spermatophyta</taxon>
        <taxon>Magnoliopsida</taxon>
        <taxon>eudicotyledons</taxon>
        <taxon>Gunneridae</taxon>
        <taxon>Pentapetalae</taxon>
        <taxon>asterids</taxon>
        <taxon>campanulids</taxon>
        <taxon>Asterales</taxon>
        <taxon>Asteraceae</taxon>
        <taxon>Asteroideae</taxon>
        <taxon>Anthemideae</taxon>
        <taxon>Artemisiinae</taxon>
        <taxon>Artemisia</taxon>
    </lineage>
</organism>
<dbReference type="Proteomes" id="UP000245207">
    <property type="component" value="Unassembled WGS sequence"/>
</dbReference>
<dbReference type="PANTHER" id="PTHR34145:SF28">
    <property type="entry name" value="F-BOX DOMAIN-CONTAINING PROTEIN"/>
    <property type="match status" value="1"/>
</dbReference>
<comment type="caution">
    <text evidence="2">The sequence shown here is derived from an EMBL/GenBank/DDBJ whole genome shotgun (WGS) entry which is preliminary data.</text>
</comment>
<dbReference type="InterPro" id="IPR001810">
    <property type="entry name" value="F-box_dom"/>
</dbReference>
<keyword evidence="3" id="KW-1185">Reference proteome</keyword>
<dbReference type="InterPro" id="IPR055411">
    <property type="entry name" value="LRR_FXL15/At3g58940/PEG3-like"/>
</dbReference>
<dbReference type="Pfam" id="PF24758">
    <property type="entry name" value="LRR_At5g56370"/>
    <property type="match status" value="1"/>
</dbReference>
<accession>A0A2U1P644</accession>
<evidence type="ECO:0000313" key="3">
    <source>
        <dbReference type="Proteomes" id="UP000245207"/>
    </source>
</evidence>
<reference evidence="2 3" key="1">
    <citation type="journal article" date="2018" name="Mol. Plant">
        <title>The genome of Artemisia annua provides insight into the evolution of Asteraceae family and artemisinin biosynthesis.</title>
        <authorList>
            <person name="Shen Q."/>
            <person name="Zhang L."/>
            <person name="Liao Z."/>
            <person name="Wang S."/>
            <person name="Yan T."/>
            <person name="Shi P."/>
            <person name="Liu M."/>
            <person name="Fu X."/>
            <person name="Pan Q."/>
            <person name="Wang Y."/>
            <person name="Lv Z."/>
            <person name="Lu X."/>
            <person name="Zhang F."/>
            <person name="Jiang W."/>
            <person name="Ma Y."/>
            <person name="Chen M."/>
            <person name="Hao X."/>
            <person name="Li L."/>
            <person name="Tang Y."/>
            <person name="Lv G."/>
            <person name="Zhou Y."/>
            <person name="Sun X."/>
            <person name="Brodelius P.E."/>
            <person name="Rose J.K.C."/>
            <person name="Tang K."/>
        </authorList>
    </citation>
    <scope>NUCLEOTIDE SEQUENCE [LARGE SCALE GENOMIC DNA]</scope>
    <source>
        <strain evidence="3">cv. Huhao1</strain>
        <tissue evidence="2">Leaf</tissue>
    </source>
</reference>
<dbReference type="InterPro" id="IPR036047">
    <property type="entry name" value="F-box-like_dom_sf"/>
</dbReference>
<gene>
    <name evidence="2" type="ORF">CTI12_AA086120</name>
</gene>
<dbReference type="EMBL" id="PKPP01001613">
    <property type="protein sequence ID" value="PWA81243.1"/>
    <property type="molecule type" value="Genomic_DNA"/>
</dbReference>
<dbReference type="InterPro" id="IPR032675">
    <property type="entry name" value="LRR_dom_sf"/>
</dbReference>
<name>A0A2U1P644_ARTAN</name>
<dbReference type="OrthoDB" id="1304049at2759"/>
<evidence type="ECO:0000313" key="2">
    <source>
        <dbReference type="EMBL" id="PWA81243.1"/>
    </source>
</evidence>
<feature type="domain" description="F-box" evidence="1">
    <location>
        <begin position="13"/>
        <end position="68"/>
    </location>
</feature>
<dbReference type="SUPFAM" id="SSF81383">
    <property type="entry name" value="F-box domain"/>
    <property type="match status" value="1"/>
</dbReference>
<dbReference type="Pfam" id="PF00646">
    <property type="entry name" value="F-box"/>
    <property type="match status" value="1"/>
</dbReference>
<sequence length="566" mass="65790">MKKRNVKTKKDTTDRISELPECIIENILLRLDHPKERVRVSVLSKKWFDLTASLPVLEFSSSDFWKNCGRLCSSDVRDSFYKYIEHTVSIFCRQQNVMNAHTFKVCTEYWSTIAELKIINACLELILQKGVKALEIMIQGSTYRLPDILTSASSLTSLKVYHCMLPSSLMVEVANFKSLKVLQLNNVHLDPLVIKHLTASCPLLEELIVKFCYGLKKFCVYGQLQNLKKAHFFSKGEFERIDIETPNLCEFQLCVGYGKGRGATSVNLGLCKQLRTLCLCGSFFPTSTGLSDFLSNFPILENLCLANPCNSLAISSPSLRKFVLYDKCDLEDLDLITPNMLLFRYANAWNSNSEEIIKFDSSESNARMECHIENDVDTLWFQKLRRFLEKSDRFKVLNLHDHRFGKISLDFEQPKVIQLPPYELEHVNLEWSDRYYEWSTVVDAILWCFHPRSLSLTSNFSSISYWKRSQILKFISAKLLQQEDKGQTNIRIEWSFPSKAKIYFSWKSMRPELRYHNEQTLTFIKEEGLNSCQVEERKETVKGLQLLRLCDPLNREILRYTTMEVI</sequence>
<dbReference type="SUPFAM" id="SSF52047">
    <property type="entry name" value="RNI-like"/>
    <property type="match status" value="1"/>
</dbReference>
<dbReference type="Gene3D" id="3.80.10.10">
    <property type="entry name" value="Ribonuclease Inhibitor"/>
    <property type="match status" value="1"/>
</dbReference>
<dbReference type="AlphaFoldDB" id="A0A2U1P644"/>
<proteinExistence type="predicted"/>